<name>A0ABV7H5I0_9BURK</name>
<organism evidence="1 2">
    <name type="scientific">Piscinibacterium candidicorallinum</name>
    <dbReference type="NCBI Taxonomy" id="1793872"/>
    <lineage>
        <taxon>Bacteria</taxon>
        <taxon>Pseudomonadati</taxon>
        <taxon>Pseudomonadota</taxon>
        <taxon>Betaproteobacteria</taxon>
        <taxon>Burkholderiales</taxon>
        <taxon>Piscinibacterium</taxon>
    </lineage>
</organism>
<evidence type="ECO:0000313" key="1">
    <source>
        <dbReference type="EMBL" id="MFC3147262.1"/>
    </source>
</evidence>
<gene>
    <name evidence="1" type="ORF">ACFOEN_06360</name>
</gene>
<dbReference type="Proteomes" id="UP001595556">
    <property type="component" value="Unassembled WGS sequence"/>
</dbReference>
<proteinExistence type="predicted"/>
<dbReference type="RefSeq" id="WP_377302130.1">
    <property type="nucleotide sequence ID" value="NZ_CP180191.1"/>
</dbReference>
<accession>A0ABV7H5I0</accession>
<dbReference type="EMBL" id="JBHRTI010000003">
    <property type="protein sequence ID" value="MFC3147262.1"/>
    <property type="molecule type" value="Genomic_DNA"/>
</dbReference>
<protein>
    <submittedName>
        <fullName evidence="1">Uncharacterized protein</fullName>
    </submittedName>
</protein>
<reference evidence="2" key="1">
    <citation type="journal article" date="2019" name="Int. J. Syst. Evol. Microbiol.">
        <title>The Global Catalogue of Microorganisms (GCM) 10K type strain sequencing project: providing services to taxonomists for standard genome sequencing and annotation.</title>
        <authorList>
            <consortium name="The Broad Institute Genomics Platform"/>
            <consortium name="The Broad Institute Genome Sequencing Center for Infectious Disease"/>
            <person name="Wu L."/>
            <person name="Ma J."/>
        </authorList>
    </citation>
    <scope>NUCLEOTIDE SEQUENCE [LARGE SCALE GENOMIC DNA]</scope>
    <source>
        <strain evidence="2">KCTC 52168</strain>
    </source>
</reference>
<evidence type="ECO:0000313" key="2">
    <source>
        <dbReference type="Proteomes" id="UP001595556"/>
    </source>
</evidence>
<comment type="caution">
    <text evidence="1">The sequence shown here is derived from an EMBL/GenBank/DDBJ whole genome shotgun (WGS) entry which is preliminary data.</text>
</comment>
<sequence>MSRLPKYLRARAAIREEKYGPIELDPTNPGIKPSERAFVRALSREIEVLRDETVRQRQGLPDCARVPRGLIQMAMVGISDPLLFEPWYELLATWEFRRELAVNLSLPVHKLLRKIVLVIDPPNARTLAEIARLEQGAAHASAEALEAFAQNVRRLTLENEAKKRRRSARVAAVHARPNRQLIELGKLVTAYRSTMTPRIALQPGAAVSSYESIARKYVSTKGPVSAAAIRQWLKRNQLTSKDLHKLAFGEACADLSEPSFDRPNKK</sequence>
<keyword evidence="2" id="KW-1185">Reference proteome</keyword>